<keyword evidence="2" id="KW-0175">Coiled coil</keyword>
<dbReference type="PANTHER" id="PTHR13015:SF0">
    <property type="entry name" value="WASH COMPLEX SUBUNIT 3"/>
    <property type="match status" value="1"/>
</dbReference>
<dbReference type="GO" id="GO:0006887">
    <property type="term" value="P:exocytosis"/>
    <property type="evidence" value="ECO:0007669"/>
    <property type="project" value="TreeGrafter"/>
</dbReference>
<evidence type="ECO:0000313" key="5">
    <source>
        <dbReference type="Proteomes" id="UP001154114"/>
    </source>
</evidence>
<dbReference type="EMBL" id="LR824014">
    <property type="protein sequence ID" value="CAH0581657.1"/>
    <property type="molecule type" value="Genomic_DNA"/>
</dbReference>
<proteinExistence type="inferred from homology"/>
<feature type="compositionally biased region" description="Polar residues" evidence="3">
    <location>
        <begin position="79"/>
        <end position="91"/>
    </location>
</feature>
<dbReference type="InterPro" id="IPR019309">
    <property type="entry name" value="WASHC3"/>
</dbReference>
<protein>
    <recommendedName>
        <fullName evidence="6">WASH complex subunit 3</fullName>
    </recommendedName>
</protein>
<dbReference type="AlphaFoldDB" id="A0A9P0BMG8"/>
<evidence type="ECO:0008006" key="6">
    <source>
        <dbReference type="Google" id="ProtNLM"/>
    </source>
</evidence>
<dbReference type="Gene3D" id="1.20.5.110">
    <property type="match status" value="1"/>
</dbReference>
<sequence length="176" mass="19615">MTLQETMINQELANIDLSKVAALQQKRTLAFVNHFVLTNVQFLNNFMKNCEQKLMEFERKLEKVNAGMVLLEARLSSIPELNTPSPTTTEVQKAEAAPSEAPTESQNTSPVSAEPQLQQPEEQAPNVDTIEGKVARPEYDRFVKMVQVGVPLQAVKLKLSLEGLEPKVLDEILGNK</sequence>
<evidence type="ECO:0000313" key="4">
    <source>
        <dbReference type="EMBL" id="CAH0581657.1"/>
    </source>
</evidence>
<keyword evidence="5" id="KW-1185">Reference proteome</keyword>
<dbReference type="OrthoDB" id="268027at2759"/>
<feature type="coiled-coil region" evidence="2">
    <location>
        <begin position="40"/>
        <end position="74"/>
    </location>
</feature>
<dbReference type="Pfam" id="PF10152">
    <property type="entry name" value="CCDC53"/>
    <property type="match status" value="1"/>
</dbReference>
<gene>
    <name evidence="4" type="ORF">CINC_LOCUS1797</name>
</gene>
<dbReference type="GO" id="GO:0030041">
    <property type="term" value="P:actin filament polymerization"/>
    <property type="evidence" value="ECO:0007669"/>
    <property type="project" value="TreeGrafter"/>
</dbReference>
<name>A0A9P0BMG8_CHRIL</name>
<evidence type="ECO:0000256" key="2">
    <source>
        <dbReference type="SAM" id="Coils"/>
    </source>
</evidence>
<evidence type="ECO:0000256" key="1">
    <source>
        <dbReference type="ARBA" id="ARBA00006290"/>
    </source>
</evidence>
<reference evidence="4" key="1">
    <citation type="submission" date="2021-12" db="EMBL/GenBank/DDBJ databases">
        <authorList>
            <person name="King R."/>
        </authorList>
    </citation>
    <scope>NUCLEOTIDE SEQUENCE</scope>
</reference>
<comment type="similarity">
    <text evidence="1">Belongs to the CCDC53 family.</text>
</comment>
<dbReference type="Proteomes" id="UP001154114">
    <property type="component" value="Chromosome 11"/>
</dbReference>
<dbReference type="PANTHER" id="PTHR13015">
    <property type="entry name" value="PROTEIN AD-016-RELATED"/>
    <property type="match status" value="1"/>
</dbReference>
<feature type="region of interest" description="Disordered" evidence="3">
    <location>
        <begin position="79"/>
        <end position="132"/>
    </location>
</feature>
<evidence type="ECO:0000256" key="3">
    <source>
        <dbReference type="SAM" id="MobiDB-lite"/>
    </source>
</evidence>
<dbReference type="GO" id="GO:0071203">
    <property type="term" value="C:WASH complex"/>
    <property type="evidence" value="ECO:0007669"/>
    <property type="project" value="InterPro"/>
</dbReference>
<accession>A0A9P0BMG8</accession>
<organism evidence="4 5">
    <name type="scientific">Chrysodeixis includens</name>
    <name type="common">Soybean looper</name>
    <name type="synonym">Pseudoplusia includens</name>
    <dbReference type="NCBI Taxonomy" id="689277"/>
    <lineage>
        <taxon>Eukaryota</taxon>
        <taxon>Metazoa</taxon>
        <taxon>Ecdysozoa</taxon>
        <taxon>Arthropoda</taxon>
        <taxon>Hexapoda</taxon>
        <taxon>Insecta</taxon>
        <taxon>Pterygota</taxon>
        <taxon>Neoptera</taxon>
        <taxon>Endopterygota</taxon>
        <taxon>Lepidoptera</taxon>
        <taxon>Glossata</taxon>
        <taxon>Ditrysia</taxon>
        <taxon>Noctuoidea</taxon>
        <taxon>Noctuidae</taxon>
        <taxon>Plusiinae</taxon>
        <taxon>Chrysodeixis</taxon>
    </lineage>
</organism>
<feature type="compositionally biased region" description="Low complexity" evidence="3">
    <location>
        <begin position="113"/>
        <end position="125"/>
    </location>
</feature>
<feature type="compositionally biased region" description="Low complexity" evidence="3">
    <location>
        <begin position="94"/>
        <end position="105"/>
    </location>
</feature>